<dbReference type="Gene3D" id="3.40.1440.10">
    <property type="entry name" value="GIY-YIG endonuclease"/>
    <property type="match status" value="1"/>
</dbReference>
<dbReference type="KEGG" id="nmf:NMS_1612"/>
<sequence>MKYFEKYDRIDTAFYREKQVQGWSRAKKAALIEGRFSDLPDLSIAYRDLKDLDK</sequence>
<keyword evidence="2" id="KW-1185">Reference proteome</keyword>
<dbReference type="EMBL" id="AP014548">
    <property type="protein sequence ID" value="BAO55621.1"/>
    <property type="molecule type" value="Genomic_DNA"/>
</dbReference>
<protein>
    <recommendedName>
        <fullName evidence="3">Excinuclease ABC subunit C</fullName>
    </recommendedName>
</protein>
<dbReference type="InterPro" id="IPR035901">
    <property type="entry name" value="GIY-YIG_endonuc_sf"/>
</dbReference>
<gene>
    <name evidence="1" type="ORF">NMS_1612</name>
</gene>
<evidence type="ECO:0000313" key="1">
    <source>
        <dbReference type="EMBL" id="BAO55621.1"/>
    </source>
</evidence>
<dbReference type="STRING" id="1454201.NMS_1612"/>
<accession>W8W032</accession>
<dbReference type="AlphaFoldDB" id="W8W032"/>
<reference evidence="1 2" key="1">
    <citation type="journal article" date="2014" name="Proc. Natl. Acad. Sci. U.S.A.">
        <title>Functional characterization of flavobacteria rhodopsins reveals a unique class of light-driven chloride pump in bacteria.</title>
        <authorList>
            <person name="Yoshizawa S."/>
            <person name="Kumagai Y."/>
            <person name="Kim H."/>
            <person name="Ogura Y."/>
            <person name="Hayashi T."/>
            <person name="Iwasaki W."/>
            <person name="DeLong E.F."/>
            <person name="Kogure K."/>
        </authorList>
    </citation>
    <scope>NUCLEOTIDE SEQUENCE [LARGE SCALE GENOMIC DNA]</scope>
    <source>
        <strain evidence="1 2">S1-08</strain>
    </source>
</reference>
<dbReference type="HOGENOM" id="CLU_3045888_0_0_10"/>
<evidence type="ECO:0000313" key="2">
    <source>
        <dbReference type="Proteomes" id="UP000031760"/>
    </source>
</evidence>
<evidence type="ECO:0008006" key="3">
    <source>
        <dbReference type="Google" id="ProtNLM"/>
    </source>
</evidence>
<name>W8W032_9FLAO</name>
<organism evidence="1 2">
    <name type="scientific">Nonlabens marinus S1-08</name>
    <dbReference type="NCBI Taxonomy" id="1454201"/>
    <lineage>
        <taxon>Bacteria</taxon>
        <taxon>Pseudomonadati</taxon>
        <taxon>Bacteroidota</taxon>
        <taxon>Flavobacteriia</taxon>
        <taxon>Flavobacteriales</taxon>
        <taxon>Flavobacteriaceae</taxon>
        <taxon>Nonlabens</taxon>
    </lineage>
</organism>
<proteinExistence type="predicted"/>
<dbReference type="RefSeq" id="WP_231862373.1">
    <property type="nucleotide sequence ID" value="NZ_AP014548.1"/>
</dbReference>
<dbReference type="Proteomes" id="UP000031760">
    <property type="component" value="Chromosome"/>
</dbReference>